<sequence>MPLVLLCPSDSIPASLPLTTSSDNASSSAANSEPTANIASPRDRLLPSDAAATLLALHHQQTTAAAAAAATAAAVAAAKNADSNTVSLNGSNARDGEICFSDASGLQNHYAQGSFSELNELDSVNSTGDASARRKGKLVARKLRASKALSDPLSPAPSLPISVEALSSQESSSSSRPLLPSPERDISLEEAEALNESRRNSALSALVKLPVKKIRKKTIEPKPDTWNKPSTMGDEDVDALDEHKLRILNETKNLSSFVVIGETLHKLYYEDRLMKTQKEFLEWTKAHLGFSKSTTYEYIISYRIYSDIASKLSDEYRPPMYQSHCQLLSKVPSKKLVDTWVDVCQKAPRGVITTAFLEAYLEQNNLKVPKSRIASHGSCADQQTDSKAGLEAVVLANLARQASESTDGRIYEGRAGSSSKAEPRNRTPRKSDSARGANQTGQGRTRGERSKLGKHARDGQDTPPDAGHPKRKNDSTRLPERAMSPTVSAAGHPPVAMPMMMQVSRQDSYMDEDHMDHAAEHARPRLPFNDGFIFELSKNVVQEPQFDMVMQTVFDFKAAEQQPWFGRLWCNLCAVRPFSTSKIYGSPMYHQDSYEGGLERLLEIIFTKYANKEFSEGLFLLRAELGADWFTPILQHPYCILRHNNPPMKASTAHPHNISDRDDDGDMSGHSPSGRRRSSDAGSSSAALHAHTPYESYVMFYLGPNIKEFCTVFRSVGLVPGINSWAAVLNLANVPGLFIPTPAPAPESMIEPAGPTDIHHHHSLNEAASALVEIAGIHHSPAISASAAAAATRGNGGGSANSSPVTNGHPPRGSQ</sequence>
<feature type="compositionally biased region" description="Basic and acidic residues" evidence="1">
    <location>
        <begin position="421"/>
        <end position="433"/>
    </location>
</feature>
<proteinExistence type="predicted"/>
<feature type="compositionally biased region" description="Basic and acidic residues" evidence="1">
    <location>
        <begin position="445"/>
        <end position="460"/>
    </location>
</feature>
<evidence type="ECO:0000313" key="2">
    <source>
        <dbReference type="EMBL" id="KAJ3178589.1"/>
    </source>
</evidence>
<dbReference type="EMBL" id="JADGJQ010000025">
    <property type="protein sequence ID" value="KAJ3178589.1"/>
    <property type="molecule type" value="Genomic_DNA"/>
</dbReference>
<gene>
    <name evidence="2" type="ORF">HDU87_003412</name>
</gene>
<accession>A0AAD5XN34</accession>
<feature type="region of interest" description="Disordered" evidence="1">
    <location>
        <begin position="650"/>
        <end position="685"/>
    </location>
</feature>
<dbReference type="Proteomes" id="UP001212152">
    <property type="component" value="Unassembled WGS sequence"/>
</dbReference>
<feature type="region of interest" description="Disordered" evidence="1">
    <location>
        <begin position="403"/>
        <end position="494"/>
    </location>
</feature>
<name>A0AAD5XN34_9FUNG</name>
<evidence type="ECO:0000313" key="3">
    <source>
        <dbReference type="Proteomes" id="UP001212152"/>
    </source>
</evidence>
<organism evidence="2 3">
    <name type="scientific">Geranomyces variabilis</name>
    <dbReference type="NCBI Taxonomy" id="109894"/>
    <lineage>
        <taxon>Eukaryota</taxon>
        <taxon>Fungi</taxon>
        <taxon>Fungi incertae sedis</taxon>
        <taxon>Chytridiomycota</taxon>
        <taxon>Chytridiomycota incertae sedis</taxon>
        <taxon>Chytridiomycetes</taxon>
        <taxon>Spizellomycetales</taxon>
        <taxon>Powellomycetaceae</taxon>
        <taxon>Geranomyces</taxon>
    </lineage>
</organism>
<feature type="region of interest" description="Disordered" evidence="1">
    <location>
        <begin position="17"/>
        <end position="42"/>
    </location>
</feature>
<keyword evidence="3" id="KW-1185">Reference proteome</keyword>
<feature type="compositionally biased region" description="Low complexity" evidence="1">
    <location>
        <begin position="19"/>
        <end position="37"/>
    </location>
</feature>
<dbReference type="AlphaFoldDB" id="A0AAD5XN34"/>
<protein>
    <submittedName>
        <fullName evidence="2">Uncharacterized protein</fullName>
    </submittedName>
</protein>
<reference evidence="2" key="1">
    <citation type="submission" date="2020-05" db="EMBL/GenBank/DDBJ databases">
        <title>Phylogenomic resolution of chytrid fungi.</title>
        <authorList>
            <person name="Stajich J.E."/>
            <person name="Amses K."/>
            <person name="Simmons R."/>
            <person name="Seto K."/>
            <person name="Myers J."/>
            <person name="Bonds A."/>
            <person name="Quandt C.A."/>
            <person name="Barry K."/>
            <person name="Liu P."/>
            <person name="Grigoriev I."/>
            <person name="Longcore J.E."/>
            <person name="James T.Y."/>
        </authorList>
    </citation>
    <scope>NUCLEOTIDE SEQUENCE</scope>
    <source>
        <strain evidence="2">JEL0379</strain>
    </source>
</reference>
<feature type="region of interest" description="Disordered" evidence="1">
    <location>
        <begin position="788"/>
        <end position="815"/>
    </location>
</feature>
<comment type="caution">
    <text evidence="2">The sequence shown here is derived from an EMBL/GenBank/DDBJ whole genome shotgun (WGS) entry which is preliminary data.</text>
</comment>
<evidence type="ECO:0000256" key="1">
    <source>
        <dbReference type="SAM" id="MobiDB-lite"/>
    </source>
</evidence>